<sequence>MLTEVIAVPLSQHALLIQDLEGPRSVESFTPYTDNPDTAPSRDHTTYYHKYAFAVFLLALATPSLWMHTIPNPTYTTTTTPFSLGCALPQTHLPQRTPHSPTLDDYITETKKMTNAKLVLWPERVLQFNTDAERNTTFEKIYNNVLEGHKGLHVGVGFEETVPDSWSKRTSK</sequence>
<evidence type="ECO:0000313" key="2">
    <source>
        <dbReference type="Proteomes" id="UP000886501"/>
    </source>
</evidence>
<name>A0ACB6ZY72_THEGA</name>
<reference evidence="1" key="1">
    <citation type="submission" date="2019-10" db="EMBL/GenBank/DDBJ databases">
        <authorList>
            <consortium name="DOE Joint Genome Institute"/>
            <person name="Kuo A."/>
            <person name="Miyauchi S."/>
            <person name="Kiss E."/>
            <person name="Drula E."/>
            <person name="Kohler A."/>
            <person name="Sanchez-Garcia M."/>
            <person name="Andreopoulos B."/>
            <person name="Barry K.W."/>
            <person name="Bonito G."/>
            <person name="Buee M."/>
            <person name="Carver A."/>
            <person name="Chen C."/>
            <person name="Cichocki N."/>
            <person name="Clum A."/>
            <person name="Culley D."/>
            <person name="Crous P.W."/>
            <person name="Fauchery L."/>
            <person name="Girlanda M."/>
            <person name="Hayes R."/>
            <person name="Keri Z."/>
            <person name="Labutti K."/>
            <person name="Lipzen A."/>
            <person name="Lombard V."/>
            <person name="Magnuson J."/>
            <person name="Maillard F."/>
            <person name="Morin E."/>
            <person name="Murat C."/>
            <person name="Nolan M."/>
            <person name="Ohm R."/>
            <person name="Pangilinan J."/>
            <person name="Pereira M."/>
            <person name="Perotto S."/>
            <person name="Peter M."/>
            <person name="Riley R."/>
            <person name="Sitrit Y."/>
            <person name="Stielow B."/>
            <person name="Szollosi G."/>
            <person name="Zifcakova L."/>
            <person name="Stursova M."/>
            <person name="Spatafora J.W."/>
            <person name="Tedersoo L."/>
            <person name="Vaario L.-M."/>
            <person name="Yamada A."/>
            <person name="Yan M."/>
            <person name="Wang P."/>
            <person name="Xu J."/>
            <person name="Bruns T."/>
            <person name="Baldrian P."/>
            <person name="Vilgalys R."/>
            <person name="Henrissat B."/>
            <person name="Grigoriev I.V."/>
            <person name="Hibbett D."/>
            <person name="Nagy L.G."/>
            <person name="Martin F.M."/>
        </authorList>
    </citation>
    <scope>NUCLEOTIDE SEQUENCE</scope>
    <source>
        <strain evidence="1">P2</strain>
    </source>
</reference>
<protein>
    <submittedName>
        <fullName evidence="1">Uncharacterized protein</fullName>
    </submittedName>
</protein>
<dbReference type="EMBL" id="MU117961">
    <property type="protein sequence ID" value="KAF9654384.1"/>
    <property type="molecule type" value="Genomic_DNA"/>
</dbReference>
<evidence type="ECO:0000313" key="1">
    <source>
        <dbReference type="EMBL" id="KAF9654384.1"/>
    </source>
</evidence>
<gene>
    <name evidence="1" type="ORF">BDM02DRAFT_3106748</name>
</gene>
<organism evidence="1 2">
    <name type="scientific">Thelephora ganbajun</name>
    <name type="common">Ganba fungus</name>
    <dbReference type="NCBI Taxonomy" id="370292"/>
    <lineage>
        <taxon>Eukaryota</taxon>
        <taxon>Fungi</taxon>
        <taxon>Dikarya</taxon>
        <taxon>Basidiomycota</taxon>
        <taxon>Agaricomycotina</taxon>
        <taxon>Agaricomycetes</taxon>
        <taxon>Thelephorales</taxon>
        <taxon>Thelephoraceae</taxon>
        <taxon>Thelephora</taxon>
    </lineage>
</organism>
<keyword evidence="2" id="KW-1185">Reference proteome</keyword>
<accession>A0ACB6ZY72</accession>
<reference evidence="1" key="2">
    <citation type="journal article" date="2020" name="Nat. Commun.">
        <title>Large-scale genome sequencing of mycorrhizal fungi provides insights into the early evolution of symbiotic traits.</title>
        <authorList>
            <person name="Miyauchi S."/>
            <person name="Kiss E."/>
            <person name="Kuo A."/>
            <person name="Drula E."/>
            <person name="Kohler A."/>
            <person name="Sanchez-Garcia M."/>
            <person name="Morin E."/>
            <person name="Andreopoulos B."/>
            <person name="Barry K.W."/>
            <person name="Bonito G."/>
            <person name="Buee M."/>
            <person name="Carver A."/>
            <person name="Chen C."/>
            <person name="Cichocki N."/>
            <person name="Clum A."/>
            <person name="Culley D."/>
            <person name="Crous P.W."/>
            <person name="Fauchery L."/>
            <person name="Girlanda M."/>
            <person name="Hayes R.D."/>
            <person name="Keri Z."/>
            <person name="LaButti K."/>
            <person name="Lipzen A."/>
            <person name="Lombard V."/>
            <person name="Magnuson J."/>
            <person name="Maillard F."/>
            <person name="Murat C."/>
            <person name="Nolan M."/>
            <person name="Ohm R.A."/>
            <person name="Pangilinan J."/>
            <person name="Pereira M.F."/>
            <person name="Perotto S."/>
            <person name="Peter M."/>
            <person name="Pfister S."/>
            <person name="Riley R."/>
            <person name="Sitrit Y."/>
            <person name="Stielow J.B."/>
            <person name="Szollosi G."/>
            <person name="Zifcakova L."/>
            <person name="Stursova M."/>
            <person name="Spatafora J.W."/>
            <person name="Tedersoo L."/>
            <person name="Vaario L.M."/>
            <person name="Yamada A."/>
            <person name="Yan M."/>
            <person name="Wang P."/>
            <person name="Xu J."/>
            <person name="Bruns T."/>
            <person name="Baldrian P."/>
            <person name="Vilgalys R."/>
            <person name="Dunand C."/>
            <person name="Henrissat B."/>
            <person name="Grigoriev I.V."/>
            <person name="Hibbett D."/>
            <person name="Nagy L.G."/>
            <person name="Martin F.M."/>
        </authorList>
    </citation>
    <scope>NUCLEOTIDE SEQUENCE</scope>
    <source>
        <strain evidence="1">P2</strain>
    </source>
</reference>
<dbReference type="Proteomes" id="UP000886501">
    <property type="component" value="Unassembled WGS sequence"/>
</dbReference>
<proteinExistence type="predicted"/>
<comment type="caution">
    <text evidence="1">The sequence shown here is derived from an EMBL/GenBank/DDBJ whole genome shotgun (WGS) entry which is preliminary data.</text>
</comment>